<dbReference type="InterPro" id="IPR029787">
    <property type="entry name" value="Nucleotide_cyclase"/>
</dbReference>
<dbReference type="EMBL" id="JBHRSP010000016">
    <property type="protein sequence ID" value="MFC3073503.1"/>
    <property type="molecule type" value="Genomic_DNA"/>
</dbReference>
<dbReference type="Gene3D" id="3.30.70.270">
    <property type="match status" value="1"/>
</dbReference>
<dbReference type="PROSITE" id="PS50887">
    <property type="entry name" value="GGDEF"/>
    <property type="match status" value="1"/>
</dbReference>
<dbReference type="Gene3D" id="3.20.20.450">
    <property type="entry name" value="EAL domain"/>
    <property type="match status" value="1"/>
</dbReference>
<dbReference type="SUPFAM" id="SSF141868">
    <property type="entry name" value="EAL domain-like"/>
    <property type="match status" value="1"/>
</dbReference>
<dbReference type="NCBIfam" id="TIGR00254">
    <property type="entry name" value="GGDEF"/>
    <property type="match status" value="1"/>
</dbReference>
<gene>
    <name evidence="4" type="ORF">ACFOHH_10340</name>
</gene>
<dbReference type="PANTHER" id="PTHR44757">
    <property type="entry name" value="DIGUANYLATE CYCLASE DGCP"/>
    <property type="match status" value="1"/>
</dbReference>
<dbReference type="Proteomes" id="UP001595377">
    <property type="component" value="Unassembled WGS sequence"/>
</dbReference>
<dbReference type="CDD" id="cd01948">
    <property type="entry name" value="EAL"/>
    <property type="match status" value="1"/>
</dbReference>
<dbReference type="SUPFAM" id="SSF55073">
    <property type="entry name" value="Nucleotide cyclase"/>
    <property type="match status" value="1"/>
</dbReference>
<feature type="transmembrane region" description="Helical" evidence="1">
    <location>
        <begin position="98"/>
        <end position="117"/>
    </location>
</feature>
<comment type="caution">
    <text evidence="4">The sequence shown here is derived from an EMBL/GenBank/DDBJ whole genome shotgun (WGS) entry which is preliminary data.</text>
</comment>
<dbReference type="Pfam" id="PF00563">
    <property type="entry name" value="EAL"/>
    <property type="match status" value="1"/>
</dbReference>
<feature type="transmembrane region" description="Helical" evidence="1">
    <location>
        <begin position="148"/>
        <end position="167"/>
    </location>
</feature>
<feature type="transmembrane region" description="Helical" evidence="1">
    <location>
        <begin position="123"/>
        <end position="141"/>
    </location>
</feature>
<dbReference type="InterPro" id="IPR043128">
    <property type="entry name" value="Rev_trsase/Diguanyl_cyclase"/>
</dbReference>
<dbReference type="CDD" id="cd01949">
    <property type="entry name" value="GGDEF"/>
    <property type="match status" value="1"/>
</dbReference>
<feature type="transmembrane region" description="Helical" evidence="1">
    <location>
        <begin position="58"/>
        <end position="77"/>
    </location>
</feature>
<protein>
    <submittedName>
        <fullName evidence="4">Bifunctional diguanylate cyclase/phosphodiesterase</fullName>
    </submittedName>
</protein>
<proteinExistence type="predicted"/>
<sequence length="770" mass="84552">MKQVKERIQRFMSVAADNPELLKAQHHAFVRQMPMMYFILLSSTWAVAMTHMRVAPWWLTTGVPVLLTAVCAGRVLHWHRSRHVDLTPERAVRVLGRITYLACGIACAFTAWSLLLFPYGDAYTQSHLAFYTAITVISCIFSLMHLRAAAVIVAVIVNGAFIAFFAASGQPTFVATAVNIALVSVGMLVILNINYGIFARMVNARTEARRKQEAQSRLLRMIDDMPVAVMTVDPESFDITYVNETSRSLIRSIEHLLTIKADDLIGSSIDVFHRRPEHQRGILSDPRNLPHNARINLGSEVLDLKVSAIIADDGAYLGPMLTWAIVTKEVEAERRIRQLAHYDTLTGLANRLTFRERMDARLTEPGAGPGLLFIDLDGFKLVNDTRGHRIGDELLRQVAERLRIVCDDPTITIGRLGGDEFAVLVPSDDGPALERLAARIIDALSAPYAFEHNRQVQIGASIGIAIAPMHGDSGESLLMRADIALYAAKAAGKGTWRVFSDDMEIRIQERARLQADLRAALKARDGLFVFYQPIIDAGSKTITSREALVRWHHPQRGWISPAEFVPIAEQSGLIDQLGEFVLNTACNDAAGWEDGARVAVNVSAAQLGKGTIAPAVLEALSRSGLSPGRLEIEVTETAMLDDENGGIGDLRRIRDMGVRVALDDFGTGYSSLTHLRAFPFDKIKIDGSFVRDAVERPESAAVVRAIADLGKRLGVTTVAEGVETEAHLNRVLEEGCSEVQGYFYGRPAPSDRDAATVMELNRAAARLAAV</sequence>
<dbReference type="SMART" id="SM00052">
    <property type="entry name" value="EAL"/>
    <property type="match status" value="1"/>
</dbReference>
<dbReference type="InterPro" id="IPR000160">
    <property type="entry name" value="GGDEF_dom"/>
</dbReference>
<dbReference type="Pfam" id="PF00990">
    <property type="entry name" value="GGDEF"/>
    <property type="match status" value="1"/>
</dbReference>
<feature type="transmembrane region" description="Helical" evidence="1">
    <location>
        <begin position="173"/>
        <end position="195"/>
    </location>
</feature>
<dbReference type="RefSeq" id="WP_257316986.1">
    <property type="nucleotide sequence ID" value="NZ_JANFDG010000024.1"/>
</dbReference>
<dbReference type="InterPro" id="IPR035919">
    <property type="entry name" value="EAL_sf"/>
</dbReference>
<feature type="domain" description="EAL" evidence="2">
    <location>
        <begin position="510"/>
        <end position="761"/>
    </location>
</feature>
<evidence type="ECO:0000259" key="2">
    <source>
        <dbReference type="PROSITE" id="PS50883"/>
    </source>
</evidence>
<evidence type="ECO:0000313" key="4">
    <source>
        <dbReference type="EMBL" id="MFC3073503.1"/>
    </source>
</evidence>
<name>A0ABV7DG71_9HYPH</name>
<reference evidence="5" key="1">
    <citation type="journal article" date="2019" name="Int. J. Syst. Evol. Microbiol.">
        <title>The Global Catalogue of Microorganisms (GCM) 10K type strain sequencing project: providing services to taxonomists for standard genome sequencing and annotation.</title>
        <authorList>
            <consortium name="The Broad Institute Genomics Platform"/>
            <consortium name="The Broad Institute Genome Sequencing Center for Infectious Disease"/>
            <person name="Wu L."/>
            <person name="Ma J."/>
        </authorList>
    </citation>
    <scope>NUCLEOTIDE SEQUENCE [LARGE SCALE GENOMIC DNA]</scope>
    <source>
        <strain evidence="5">KCTC 52677</strain>
    </source>
</reference>
<dbReference type="PANTHER" id="PTHR44757:SF2">
    <property type="entry name" value="BIOFILM ARCHITECTURE MAINTENANCE PROTEIN MBAA"/>
    <property type="match status" value="1"/>
</dbReference>
<keyword evidence="1" id="KW-1133">Transmembrane helix</keyword>
<evidence type="ECO:0000256" key="1">
    <source>
        <dbReference type="SAM" id="Phobius"/>
    </source>
</evidence>
<feature type="domain" description="GGDEF" evidence="3">
    <location>
        <begin position="367"/>
        <end position="501"/>
    </location>
</feature>
<keyword evidence="5" id="KW-1185">Reference proteome</keyword>
<keyword evidence="1" id="KW-0472">Membrane</keyword>
<dbReference type="Gene3D" id="3.30.450.20">
    <property type="entry name" value="PAS domain"/>
    <property type="match status" value="1"/>
</dbReference>
<organism evidence="4 5">
    <name type="scientific">Shinella pollutisoli</name>
    <dbReference type="NCBI Taxonomy" id="2250594"/>
    <lineage>
        <taxon>Bacteria</taxon>
        <taxon>Pseudomonadati</taxon>
        <taxon>Pseudomonadota</taxon>
        <taxon>Alphaproteobacteria</taxon>
        <taxon>Hyphomicrobiales</taxon>
        <taxon>Rhizobiaceae</taxon>
        <taxon>Shinella</taxon>
    </lineage>
</organism>
<evidence type="ECO:0000313" key="5">
    <source>
        <dbReference type="Proteomes" id="UP001595377"/>
    </source>
</evidence>
<dbReference type="SMART" id="SM00267">
    <property type="entry name" value="GGDEF"/>
    <property type="match status" value="1"/>
</dbReference>
<dbReference type="PROSITE" id="PS50883">
    <property type="entry name" value="EAL"/>
    <property type="match status" value="1"/>
</dbReference>
<evidence type="ECO:0000259" key="3">
    <source>
        <dbReference type="PROSITE" id="PS50887"/>
    </source>
</evidence>
<dbReference type="InterPro" id="IPR052155">
    <property type="entry name" value="Biofilm_reg_signaling"/>
</dbReference>
<accession>A0ABV7DG71</accession>
<dbReference type="InterPro" id="IPR001633">
    <property type="entry name" value="EAL_dom"/>
</dbReference>
<keyword evidence="1" id="KW-0812">Transmembrane</keyword>